<sequence length="239" mass="26293">MPSLQPSLDFDLLSCVFSVDLWERAFNDACERHYGFPHFCTWQTHVSASSKQNITSKLGLILACYACRERLALSATISLGFGCQSNSHIGNADSSKRIIGYSFQPSSHGHIICHHISIVDVCDIWQGIRIIVSISIFTFQKGGLCFIFERVIWCPSLGLLLPPLLLKLLLTSVSLAFNDACERLCPLRGGGHECGCLPVIARLFHFPEGAFNDACERLCPLRGGGHECGCLPVIARLVL</sequence>
<proteinExistence type="predicted"/>
<accession>A0AAN9IY25</accession>
<name>A0AAN9IY25_CROPI</name>
<dbReference type="Proteomes" id="UP001372338">
    <property type="component" value="Unassembled WGS sequence"/>
</dbReference>
<evidence type="ECO:0000313" key="2">
    <source>
        <dbReference type="Proteomes" id="UP001372338"/>
    </source>
</evidence>
<protein>
    <submittedName>
        <fullName evidence="1">Uncharacterized protein</fullName>
    </submittedName>
</protein>
<organism evidence="1 2">
    <name type="scientific">Crotalaria pallida</name>
    <name type="common">Smooth rattlebox</name>
    <name type="synonym">Crotalaria striata</name>
    <dbReference type="NCBI Taxonomy" id="3830"/>
    <lineage>
        <taxon>Eukaryota</taxon>
        <taxon>Viridiplantae</taxon>
        <taxon>Streptophyta</taxon>
        <taxon>Embryophyta</taxon>
        <taxon>Tracheophyta</taxon>
        <taxon>Spermatophyta</taxon>
        <taxon>Magnoliopsida</taxon>
        <taxon>eudicotyledons</taxon>
        <taxon>Gunneridae</taxon>
        <taxon>Pentapetalae</taxon>
        <taxon>rosids</taxon>
        <taxon>fabids</taxon>
        <taxon>Fabales</taxon>
        <taxon>Fabaceae</taxon>
        <taxon>Papilionoideae</taxon>
        <taxon>50 kb inversion clade</taxon>
        <taxon>genistoids sensu lato</taxon>
        <taxon>core genistoids</taxon>
        <taxon>Crotalarieae</taxon>
        <taxon>Crotalaria</taxon>
    </lineage>
</organism>
<comment type="caution">
    <text evidence="1">The sequence shown here is derived from an EMBL/GenBank/DDBJ whole genome shotgun (WGS) entry which is preliminary data.</text>
</comment>
<dbReference type="EMBL" id="JAYWIO010000001">
    <property type="protein sequence ID" value="KAK7288597.1"/>
    <property type="molecule type" value="Genomic_DNA"/>
</dbReference>
<reference evidence="1 2" key="1">
    <citation type="submission" date="2024-01" db="EMBL/GenBank/DDBJ databases">
        <title>The genomes of 5 underutilized Papilionoideae crops provide insights into root nodulation and disease resistanc.</title>
        <authorList>
            <person name="Yuan L."/>
        </authorList>
    </citation>
    <scope>NUCLEOTIDE SEQUENCE [LARGE SCALE GENOMIC DNA]</scope>
    <source>
        <strain evidence="1">ZHUSHIDOU_FW_LH</strain>
        <tissue evidence="1">Leaf</tissue>
    </source>
</reference>
<keyword evidence="2" id="KW-1185">Reference proteome</keyword>
<evidence type="ECO:0000313" key="1">
    <source>
        <dbReference type="EMBL" id="KAK7288597.1"/>
    </source>
</evidence>
<gene>
    <name evidence="1" type="ORF">RIF29_02063</name>
</gene>
<dbReference type="AlphaFoldDB" id="A0AAN9IY25"/>